<dbReference type="Proteomes" id="UP000414364">
    <property type="component" value="Unassembled WGS sequence"/>
</dbReference>
<sequence>METRLLKYFLTIAQLGTISQAARELHITQPTLSRQLKSLEDELGTRLFTREQHQMILTKAGLEFQNDAKQIIKMIERSQQRVKQVENDIVGTIAVGCIEANAAQLLASVIKEYHQKYPGVKFELYDLDSTDIQERLDQGLLDLGIVLKPSETIKYHSKDLNLTDKWGVVVPKKRFPEQISIKKADLLKLPLFITRNNIMQSEMKTLLGISFSQLNLVGIQNLVSNSLYLTDNETAYPLCASGAFVGETKTLKFLQIDNVKPIYQQMIWSKQRKVPTIVNKFIEMMIKIDSNNNE</sequence>
<comment type="caution">
    <text evidence="6">The sequence shown here is derived from an EMBL/GenBank/DDBJ whole genome shotgun (WGS) entry which is preliminary data.</text>
</comment>
<dbReference type="PANTHER" id="PTHR30419:SF8">
    <property type="entry name" value="NITROGEN ASSIMILATION TRANSCRIPTIONAL ACTIVATOR-RELATED"/>
    <property type="match status" value="1"/>
</dbReference>
<dbReference type="PROSITE" id="PS50931">
    <property type="entry name" value="HTH_LYSR"/>
    <property type="match status" value="1"/>
</dbReference>
<keyword evidence="2" id="KW-0805">Transcription regulation</keyword>
<dbReference type="FunFam" id="1.10.10.10:FF:000001">
    <property type="entry name" value="LysR family transcriptional regulator"/>
    <property type="match status" value="1"/>
</dbReference>
<dbReference type="AlphaFoldDB" id="A0A5P0ZRU6"/>
<dbReference type="GO" id="GO:0003700">
    <property type="term" value="F:DNA-binding transcription factor activity"/>
    <property type="evidence" value="ECO:0007669"/>
    <property type="project" value="InterPro"/>
</dbReference>
<dbReference type="InterPro" id="IPR036390">
    <property type="entry name" value="WH_DNA-bd_sf"/>
</dbReference>
<dbReference type="CDD" id="cd05466">
    <property type="entry name" value="PBP2_LTTR_substrate"/>
    <property type="match status" value="1"/>
</dbReference>
<dbReference type="InterPro" id="IPR000847">
    <property type="entry name" value="LysR_HTH_N"/>
</dbReference>
<dbReference type="RefSeq" id="WP_153386419.1">
    <property type="nucleotide sequence ID" value="NZ_VDFO01000058.1"/>
</dbReference>
<proteinExistence type="inferred from homology"/>
<dbReference type="EMBL" id="VDFP01000026">
    <property type="protein sequence ID" value="MQS76785.1"/>
    <property type="molecule type" value="Genomic_DNA"/>
</dbReference>
<dbReference type="InterPro" id="IPR050950">
    <property type="entry name" value="HTH-type_LysR_regulators"/>
</dbReference>
<dbReference type="SUPFAM" id="SSF46785">
    <property type="entry name" value="Winged helix' DNA-binding domain"/>
    <property type="match status" value="1"/>
</dbReference>
<gene>
    <name evidence="7" type="ORF">FHL05_11670</name>
    <name evidence="6" type="ORF">FHL06_10425</name>
</gene>
<dbReference type="PANTHER" id="PTHR30419">
    <property type="entry name" value="HTH-TYPE TRANSCRIPTIONAL REGULATOR YBHD"/>
    <property type="match status" value="1"/>
</dbReference>
<dbReference type="Gene3D" id="3.40.190.10">
    <property type="entry name" value="Periplasmic binding protein-like II"/>
    <property type="match status" value="1"/>
</dbReference>
<comment type="similarity">
    <text evidence="1">Belongs to the LysR transcriptional regulatory family.</text>
</comment>
<accession>A0A5P0ZRU6</accession>
<evidence type="ECO:0000259" key="5">
    <source>
        <dbReference type="PROSITE" id="PS50931"/>
    </source>
</evidence>
<evidence type="ECO:0000256" key="4">
    <source>
        <dbReference type="ARBA" id="ARBA00023163"/>
    </source>
</evidence>
<evidence type="ECO:0000256" key="3">
    <source>
        <dbReference type="ARBA" id="ARBA00023125"/>
    </source>
</evidence>
<dbReference type="GO" id="GO:0005829">
    <property type="term" value="C:cytosol"/>
    <property type="evidence" value="ECO:0007669"/>
    <property type="project" value="TreeGrafter"/>
</dbReference>
<dbReference type="Pfam" id="PF00126">
    <property type="entry name" value="HTH_1"/>
    <property type="match status" value="1"/>
</dbReference>
<dbReference type="Gene3D" id="1.10.10.10">
    <property type="entry name" value="Winged helix-like DNA-binding domain superfamily/Winged helix DNA-binding domain"/>
    <property type="match status" value="1"/>
</dbReference>
<dbReference type="Pfam" id="PF03466">
    <property type="entry name" value="LysR_substrate"/>
    <property type="match status" value="1"/>
</dbReference>
<dbReference type="Proteomes" id="UP000371423">
    <property type="component" value="Unassembled WGS sequence"/>
</dbReference>
<keyword evidence="8" id="KW-1185">Reference proteome</keyword>
<protein>
    <submittedName>
        <fullName evidence="6">LysR family transcriptional regulator</fullName>
    </submittedName>
</protein>
<dbReference type="OrthoDB" id="9803735at2"/>
<dbReference type="GO" id="GO:0003677">
    <property type="term" value="F:DNA binding"/>
    <property type="evidence" value="ECO:0007669"/>
    <property type="project" value="UniProtKB-KW"/>
</dbReference>
<name>A0A5P0ZRU6_9LACO</name>
<organism evidence="6 9">
    <name type="scientific">Companilactobacillus halodurans</name>
    <dbReference type="NCBI Taxonomy" id="2584183"/>
    <lineage>
        <taxon>Bacteria</taxon>
        <taxon>Bacillati</taxon>
        <taxon>Bacillota</taxon>
        <taxon>Bacilli</taxon>
        <taxon>Lactobacillales</taxon>
        <taxon>Lactobacillaceae</taxon>
        <taxon>Companilactobacillus</taxon>
    </lineage>
</organism>
<evidence type="ECO:0000313" key="7">
    <source>
        <dbReference type="EMBL" id="MQS98512.1"/>
    </source>
</evidence>
<keyword evidence="3" id="KW-0238">DNA-binding</keyword>
<evidence type="ECO:0000256" key="2">
    <source>
        <dbReference type="ARBA" id="ARBA00023015"/>
    </source>
</evidence>
<reference evidence="8 9" key="1">
    <citation type="journal article" date="2019" name="Syst. Appl. Microbiol.">
        <title>Polyphasic characterization of two novel Lactobacillus spp. isolated from blown salami packages: Description of Lactobacillus halodurans sp. nov. and Lactobacillus salsicarnum sp. nov.</title>
        <authorList>
            <person name="Schuster J.A."/>
            <person name="Klingl A."/>
            <person name="Vogel R.F."/>
            <person name="Ehrmann M.A."/>
        </authorList>
    </citation>
    <scope>NUCLEOTIDE SEQUENCE [LARGE SCALE GENOMIC DNA]</scope>
    <source>
        <strain evidence="7 8">TMW 1.1920</strain>
        <strain evidence="6 9">TMW 1.2172</strain>
    </source>
</reference>
<dbReference type="EMBL" id="VDFO01000058">
    <property type="protein sequence ID" value="MQS98512.1"/>
    <property type="molecule type" value="Genomic_DNA"/>
</dbReference>
<keyword evidence="4" id="KW-0804">Transcription</keyword>
<dbReference type="SUPFAM" id="SSF53850">
    <property type="entry name" value="Periplasmic binding protein-like II"/>
    <property type="match status" value="1"/>
</dbReference>
<evidence type="ECO:0000313" key="8">
    <source>
        <dbReference type="Proteomes" id="UP000371423"/>
    </source>
</evidence>
<dbReference type="PRINTS" id="PR00039">
    <property type="entry name" value="HTHLYSR"/>
</dbReference>
<feature type="domain" description="HTH lysR-type" evidence="5">
    <location>
        <begin position="1"/>
        <end position="58"/>
    </location>
</feature>
<dbReference type="InterPro" id="IPR036388">
    <property type="entry name" value="WH-like_DNA-bd_sf"/>
</dbReference>
<dbReference type="InterPro" id="IPR005119">
    <property type="entry name" value="LysR_subst-bd"/>
</dbReference>
<evidence type="ECO:0000256" key="1">
    <source>
        <dbReference type="ARBA" id="ARBA00009437"/>
    </source>
</evidence>
<evidence type="ECO:0000313" key="9">
    <source>
        <dbReference type="Proteomes" id="UP000414364"/>
    </source>
</evidence>
<evidence type="ECO:0000313" key="6">
    <source>
        <dbReference type="EMBL" id="MQS76785.1"/>
    </source>
</evidence>